<evidence type="ECO:0000313" key="10">
    <source>
        <dbReference type="EMBL" id="KAF7326505.1"/>
    </source>
</evidence>
<keyword evidence="3" id="KW-1015">Disulfide bond</keyword>
<dbReference type="OrthoDB" id="2121828at2759"/>
<feature type="region of interest" description="Disordered" evidence="5">
    <location>
        <begin position="266"/>
        <end position="317"/>
    </location>
</feature>
<evidence type="ECO:0000313" key="11">
    <source>
        <dbReference type="Proteomes" id="UP000623467"/>
    </source>
</evidence>
<feature type="region of interest" description="Disordered" evidence="5">
    <location>
        <begin position="1"/>
        <end position="31"/>
    </location>
</feature>
<protein>
    <submittedName>
        <fullName evidence="10">Multicopper oxidase</fullName>
    </submittedName>
</protein>
<evidence type="ECO:0000256" key="1">
    <source>
        <dbReference type="ARBA" id="ARBA00010609"/>
    </source>
</evidence>
<dbReference type="InterPro" id="IPR045087">
    <property type="entry name" value="Cu-oxidase_fam"/>
</dbReference>
<keyword evidence="11" id="KW-1185">Reference proteome</keyword>
<dbReference type="InterPro" id="IPR011706">
    <property type="entry name" value="Cu-oxidase_C"/>
</dbReference>
<evidence type="ECO:0000256" key="3">
    <source>
        <dbReference type="ARBA" id="ARBA00023157"/>
    </source>
</evidence>
<evidence type="ECO:0000259" key="8">
    <source>
        <dbReference type="Pfam" id="PF07731"/>
    </source>
</evidence>
<keyword evidence="6" id="KW-0472">Membrane</keyword>
<feature type="domain" description="Plastocyanin-like" evidence="8">
    <location>
        <begin position="537"/>
        <end position="649"/>
    </location>
</feature>
<name>A0A8H6TZB4_9AGAR</name>
<dbReference type="Pfam" id="PF07731">
    <property type="entry name" value="Cu-oxidase_2"/>
    <property type="match status" value="1"/>
</dbReference>
<dbReference type="PANTHER" id="PTHR11709:SF414">
    <property type="entry name" value="ADR239WP"/>
    <property type="match status" value="1"/>
</dbReference>
<organism evidence="10 11">
    <name type="scientific">Mycena sanguinolenta</name>
    <dbReference type="NCBI Taxonomy" id="230812"/>
    <lineage>
        <taxon>Eukaryota</taxon>
        <taxon>Fungi</taxon>
        <taxon>Dikarya</taxon>
        <taxon>Basidiomycota</taxon>
        <taxon>Agaricomycotina</taxon>
        <taxon>Agaricomycetes</taxon>
        <taxon>Agaricomycetidae</taxon>
        <taxon>Agaricales</taxon>
        <taxon>Marasmiineae</taxon>
        <taxon>Mycenaceae</taxon>
        <taxon>Mycena</taxon>
    </lineage>
</organism>
<dbReference type="Proteomes" id="UP000623467">
    <property type="component" value="Unassembled WGS sequence"/>
</dbReference>
<comment type="caution">
    <text evidence="10">The sequence shown here is derived from an EMBL/GenBank/DDBJ whole genome shotgun (WGS) entry which is preliminary data.</text>
</comment>
<dbReference type="GO" id="GO:0005507">
    <property type="term" value="F:copper ion binding"/>
    <property type="evidence" value="ECO:0007669"/>
    <property type="project" value="InterPro"/>
</dbReference>
<feature type="domain" description="Plastocyanin-like" evidence="7">
    <location>
        <begin position="222"/>
        <end position="428"/>
    </location>
</feature>
<gene>
    <name evidence="10" type="ORF">MSAN_02507300</name>
</gene>
<evidence type="ECO:0000256" key="2">
    <source>
        <dbReference type="ARBA" id="ARBA00023008"/>
    </source>
</evidence>
<dbReference type="CDD" id="cd13910">
    <property type="entry name" value="CuRO_3_MCO_like_4"/>
    <property type="match status" value="1"/>
</dbReference>
<proteinExistence type="inferred from homology"/>
<evidence type="ECO:0000256" key="6">
    <source>
        <dbReference type="SAM" id="Phobius"/>
    </source>
</evidence>
<evidence type="ECO:0000256" key="4">
    <source>
        <dbReference type="ARBA" id="ARBA00023180"/>
    </source>
</evidence>
<dbReference type="Pfam" id="PF07732">
    <property type="entry name" value="Cu-oxidase_3"/>
    <property type="match status" value="1"/>
</dbReference>
<reference evidence="10" key="1">
    <citation type="submission" date="2020-05" db="EMBL/GenBank/DDBJ databases">
        <title>Mycena genomes resolve the evolution of fungal bioluminescence.</title>
        <authorList>
            <person name="Tsai I.J."/>
        </authorList>
    </citation>
    <scope>NUCLEOTIDE SEQUENCE</scope>
    <source>
        <strain evidence="10">160909Yilan</strain>
    </source>
</reference>
<comment type="similarity">
    <text evidence="1">Belongs to the multicopper oxidase family.</text>
</comment>
<dbReference type="Pfam" id="PF00394">
    <property type="entry name" value="Cu-oxidase"/>
    <property type="match status" value="1"/>
</dbReference>
<keyword evidence="6" id="KW-1133">Transmembrane helix</keyword>
<dbReference type="EMBL" id="JACAZH010000099">
    <property type="protein sequence ID" value="KAF7326505.1"/>
    <property type="molecule type" value="Genomic_DNA"/>
</dbReference>
<dbReference type="Gene3D" id="2.60.40.420">
    <property type="entry name" value="Cupredoxins - blue copper proteins"/>
    <property type="match status" value="3"/>
</dbReference>
<dbReference type="InterPro" id="IPR001117">
    <property type="entry name" value="Cu-oxidase_2nd"/>
</dbReference>
<evidence type="ECO:0000256" key="5">
    <source>
        <dbReference type="SAM" id="MobiDB-lite"/>
    </source>
</evidence>
<dbReference type="PANTHER" id="PTHR11709">
    <property type="entry name" value="MULTI-COPPER OXIDASE"/>
    <property type="match status" value="1"/>
</dbReference>
<evidence type="ECO:0000259" key="7">
    <source>
        <dbReference type="Pfam" id="PF00394"/>
    </source>
</evidence>
<dbReference type="AlphaFoldDB" id="A0A8H6TZB4"/>
<dbReference type="SUPFAM" id="SSF49503">
    <property type="entry name" value="Cupredoxins"/>
    <property type="match status" value="3"/>
</dbReference>
<dbReference type="GO" id="GO:0016491">
    <property type="term" value="F:oxidoreductase activity"/>
    <property type="evidence" value="ECO:0007669"/>
    <property type="project" value="InterPro"/>
</dbReference>
<sequence>MSDRWPAAADDEQAALISGSEVDADAKPRWEQPSRRKRVSAVSVLVMLLIPFVFLLWMISWPKRHAAEESDAAFVLNPAFDLAAAPQTRVYNWTVSRVPIPSIDGKQLMRTVVNGRSPGPLIEANVGDRILVYVTNGLADNGTSIHWHGLPLPDTPFYDGTAGISQCPIPPGETMLYNFTFGTWSGTTWWHGHTDMQHTDGLYGPLIVHAPDEAVAHNYTAEHVLTFADILETPGEELLPTYMTSHPVETVAEPVPDFAMINGMGGGTHPLDVEERSPPDPDTLRRSNIRRGTPVHAARASGETHGPEDNPGYPVPAPDAAKGYYEIKVEEGTTTRLRLIHAGTFAPLRVSIDTHVLNIIEADGIPVQPVGVRDILLQPAQRYSVLVSRDPADTKTDFWIRASMVDDKFAYVNHNMQPEARAILRYYNSTAPPAPTESAAPLPTSRPGPLRTLVGEYEWYSLPQFNEWWLYPATSTAMSFPNTDIHTIPFIFSIQRTHDLNWRSFINGTSWEIPPREEAALVRDTAGIYSSAGGTEGVTVFPGDQLIATTKFNQTVDFVITNLDDGDHPFHIHGYAPWLLGVGPGRYKAAKDYQNLNLTSPFRRDTFTVPSRGWAVVRIVADNPGYWALHCHIVWHMMGGGLFQLAVPPSADRAGMALPLPDDITQQCQKWGSVRACGRCASIV</sequence>
<feature type="transmembrane region" description="Helical" evidence="6">
    <location>
        <begin position="39"/>
        <end position="59"/>
    </location>
</feature>
<evidence type="ECO:0000259" key="9">
    <source>
        <dbReference type="Pfam" id="PF07732"/>
    </source>
</evidence>
<keyword evidence="4" id="KW-0325">Glycoprotein</keyword>
<dbReference type="InterPro" id="IPR011707">
    <property type="entry name" value="Cu-oxidase-like_N"/>
</dbReference>
<keyword evidence="2" id="KW-0186">Copper</keyword>
<feature type="compositionally biased region" description="Basic and acidic residues" evidence="5">
    <location>
        <begin position="271"/>
        <end position="285"/>
    </location>
</feature>
<feature type="domain" description="Plastocyanin-like" evidence="9">
    <location>
        <begin position="106"/>
        <end position="211"/>
    </location>
</feature>
<dbReference type="InterPro" id="IPR008972">
    <property type="entry name" value="Cupredoxin"/>
</dbReference>
<keyword evidence="6" id="KW-0812">Transmembrane</keyword>
<accession>A0A8H6TZB4</accession>